<dbReference type="EMBL" id="JASDAP010000008">
    <property type="protein sequence ID" value="KAK1898193.1"/>
    <property type="molecule type" value="Genomic_DNA"/>
</dbReference>
<gene>
    <name evidence="1" type="ORF">KUDE01_017719</name>
</gene>
<dbReference type="Proteomes" id="UP001228049">
    <property type="component" value="Unassembled WGS sequence"/>
</dbReference>
<keyword evidence="1" id="KW-0378">Hydrolase</keyword>
<dbReference type="AlphaFoldDB" id="A0AAD9CC56"/>
<accession>A0AAD9CC56</accession>
<reference evidence="1" key="1">
    <citation type="submission" date="2023-04" db="EMBL/GenBank/DDBJ databases">
        <title>Chromosome-level genome of Chaenocephalus aceratus.</title>
        <authorList>
            <person name="Park H."/>
        </authorList>
    </citation>
    <scope>NUCLEOTIDE SEQUENCE</scope>
    <source>
        <strain evidence="1">DE</strain>
        <tissue evidence="1">Muscle</tissue>
    </source>
</reference>
<keyword evidence="1" id="KW-0255">Endonuclease</keyword>
<keyword evidence="2" id="KW-1185">Reference proteome</keyword>
<keyword evidence="1" id="KW-0540">Nuclease</keyword>
<proteinExistence type="predicted"/>
<evidence type="ECO:0000313" key="1">
    <source>
        <dbReference type="EMBL" id="KAK1898193.1"/>
    </source>
</evidence>
<name>A0AAD9CC56_DISEL</name>
<sequence>MHVDICHYELEDESGIAGTLSAGLVHRDAVIAKAEVASASVTVGDVKAEAKGLNASAEAVSSAEGAGVFVNTEVATFSAAAGPLKAKVGLSLNTGVVEWVMHELNGAFLMLRPKGPMSAPERWPLQGLSVLKPSPEQNWAVLQPLLVLSKLQSVCQQTPFTCCSLVDTELLHIEQTPSVVTRDYFESGAYVDICHGEHEDGSGGTLSAGLGHIRVKDGNVGAEVKGPNIGTGAVSSAKRDAVFAHAEVASYSVTAGKVKAEAKLPSAGAGAMCSAEGAEVFARAELASVSASAGPLKAKLGLSLDTGVGVGVDGVQAQFLGTGFSLGRKIGFSVGGKLLHIEQTPSEYKIYPKDVRLTAKGPSAGIEVHEGPGKAAAFVRAELGSTSLAAGPMKATAALSADTGLGVSAGSVEAKVLGTGFTVGRKVGVSLFGTGFEFKLW</sequence>
<comment type="caution">
    <text evidence="1">The sequence shown here is derived from an EMBL/GenBank/DDBJ whole genome shotgun (WGS) entry which is preliminary data.</text>
</comment>
<dbReference type="GO" id="GO:0004519">
    <property type="term" value="F:endonuclease activity"/>
    <property type="evidence" value="ECO:0007669"/>
    <property type="project" value="UniProtKB-KW"/>
</dbReference>
<organism evidence="1 2">
    <name type="scientific">Dissostichus eleginoides</name>
    <name type="common">Patagonian toothfish</name>
    <name type="synonym">Dissostichus amissus</name>
    <dbReference type="NCBI Taxonomy" id="100907"/>
    <lineage>
        <taxon>Eukaryota</taxon>
        <taxon>Metazoa</taxon>
        <taxon>Chordata</taxon>
        <taxon>Craniata</taxon>
        <taxon>Vertebrata</taxon>
        <taxon>Euteleostomi</taxon>
        <taxon>Actinopterygii</taxon>
        <taxon>Neopterygii</taxon>
        <taxon>Teleostei</taxon>
        <taxon>Neoteleostei</taxon>
        <taxon>Acanthomorphata</taxon>
        <taxon>Eupercaria</taxon>
        <taxon>Perciformes</taxon>
        <taxon>Notothenioidei</taxon>
        <taxon>Nototheniidae</taxon>
        <taxon>Dissostichus</taxon>
    </lineage>
</organism>
<protein>
    <submittedName>
        <fullName evidence="1">Structure-specific endonuclease subunit slx4</fullName>
    </submittedName>
</protein>
<evidence type="ECO:0000313" key="2">
    <source>
        <dbReference type="Proteomes" id="UP001228049"/>
    </source>
</evidence>